<name>A0ABU0ZZP1_9FLAO</name>
<dbReference type="InterPro" id="IPR029063">
    <property type="entry name" value="SAM-dependent_MTases_sf"/>
</dbReference>
<gene>
    <name evidence="1" type="ORF">RBU60_04355</name>
</gene>
<dbReference type="GO" id="GO:0008168">
    <property type="term" value="F:methyltransferase activity"/>
    <property type="evidence" value="ECO:0007669"/>
    <property type="project" value="UniProtKB-KW"/>
</dbReference>
<dbReference type="PANTHER" id="PTHR43836:SF2">
    <property type="entry name" value="CATECHOL O-METHYLTRANSFERASE 1-RELATED"/>
    <property type="match status" value="1"/>
</dbReference>
<sequence length="256" mass="30011">MNHLIKSYPNFWWKSSNQHGVHSPFVYRLVCLCFYDKENYSSYPILKEFRKEILTNQQQIKVKDLGADSQVFQEDQRKVADIAKNAGTTWKRSKFLNRLTRYFQIKTAVELGTSVGIGAASIACNNQVKLLSIEGCPQTAAVAQSYFKKYDLSNIQLRVGDFKEEIPKIPFEKIDMAFIDGHHSKEAMLRYFEALLPLIHNETLFIFDDIYWSVGMQEAWEEIKKHPQVKVTIDTFYWGLVFFRKEQVKENFKIRL</sequence>
<evidence type="ECO:0000313" key="1">
    <source>
        <dbReference type="EMBL" id="MDQ7916795.1"/>
    </source>
</evidence>
<dbReference type="PANTHER" id="PTHR43836">
    <property type="entry name" value="CATECHOL O-METHYLTRANSFERASE 1-RELATED"/>
    <property type="match status" value="1"/>
</dbReference>
<keyword evidence="2" id="KW-1185">Reference proteome</keyword>
<dbReference type="Gene3D" id="3.40.50.150">
    <property type="entry name" value="Vaccinia Virus protein VP39"/>
    <property type="match status" value="1"/>
</dbReference>
<dbReference type="Pfam" id="PF13578">
    <property type="entry name" value="Methyltransf_24"/>
    <property type="match status" value="1"/>
</dbReference>
<proteinExistence type="predicted"/>
<dbReference type="EMBL" id="JAVHUL010000007">
    <property type="protein sequence ID" value="MDQ7916795.1"/>
    <property type="molecule type" value="Genomic_DNA"/>
</dbReference>
<protein>
    <submittedName>
        <fullName evidence="1">Class I SAM-dependent methyltransferase</fullName>
        <ecNumber evidence="1">2.1.1.-</ecNumber>
    </submittedName>
</protein>
<dbReference type="EC" id="2.1.1.-" evidence="1"/>
<keyword evidence="1" id="KW-0808">Transferase</keyword>
<dbReference type="SUPFAM" id="SSF53335">
    <property type="entry name" value="S-adenosyl-L-methionine-dependent methyltransferases"/>
    <property type="match status" value="1"/>
</dbReference>
<organism evidence="1 2">
    <name type="scientific">Mesonia profundi</name>
    <dbReference type="NCBI Taxonomy" id="3070998"/>
    <lineage>
        <taxon>Bacteria</taxon>
        <taxon>Pseudomonadati</taxon>
        <taxon>Bacteroidota</taxon>
        <taxon>Flavobacteriia</taxon>
        <taxon>Flavobacteriales</taxon>
        <taxon>Flavobacteriaceae</taxon>
        <taxon>Mesonia</taxon>
    </lineage>
</organism>
<comment type="caution">
    <text evidence="1">The sequence shown here is derived from an EMBL/GenBank/DDBJ whole genome shotgun (WGS) entry which is preliminary data.</text>
</comment>
<accession>A0ABU0ZZP1</accession>
<dbReference type="RefSeq" id="WP_308863445.1">
    <property type="nucleotide sequence ID" value="NZ_JAVHUL010000007.1"/>
</dbReference>
<evidence type="ECO:0000313" key="2">
    <source>
        <dbReference type="Proteomes" id="UP001230915"/>
    </source>
</evidence>
<keyword evidence="1" id="KW-0489">Methyltransferase</keyword>
<dbReference type="Proteomes" id="UP001230915">
    <property type="component" value="Unassembled WGS sequence"/>
</dbReference>
<reference evidence="1 2" key="1">
    <citation type="submission" date="2023-08" db="EMBL/GenBank/DDBJ databases">
        <title>Mesonia sp. MT50, isolated from deep-sea sediment of the Mariana Trench.</title>
        <authorList>
            <person name="Fu H."/>
        </authorList>
    </citation>
    <scope>NUCLEOTIDE SEQUENCE [LARGE SCALE GENOMIC DNA]</scope>
    <source>
        <strain evidence="1 2">MT50</strain>
    </source>
</reference>
<dbReference type="GO" id="GO:0032259">
    <property type="term" value="P:methylation"/>
    <property type="evidence" value="ECO:0007669"/>
    <property type="project" value="UniProtKB-KW"/>
</dbReference>